<reference evidence="2" key="1">
    <citation type="journal article" date="2015" name="Nature">
        <title>Complex archaea that bridge the gap between prokaryotes and eukaryotes.</title>
        <authorList>
            <person name="Spang A."/>
            <person name="Saw J.H."/>
            <person name="Jorgensen S.L."/>
            <person name="Zaremba-Niedzwiedzka K."/>
            <person name="Martijn J."/>
            <person name="Lind A.E."/>
            <person name="van Eijk R."/>
            <person name="Schleper C."/>
            <person name="Guy L."/>
            <person name="Ettema T.J."/>
        </authorList>
    </citation>
    <scope>NUCLEOTIDE SEQUENCE</scope>
</reference>
<gene>
    <name evidence="2" type="ORF">LCGC14_2379090</name>
</gene>
<keyword evidence="1" id="KW-1133">Transmembrane helix</keyword>
<keyword evidence="1" id="KW-0472">Membrane</keyword>
<dbReference type="AlphaFoldDB" id="A0A0F9EW67"/>
<evidence type="ECO:0000313" key="2">
    <source>
        <dbReference type="EMBL" id="KKL28043.1"/>
    </source>
</evidence>
<comment type="caution">
    <text evidence="2">The sequence shown here is derived from an EMBL/GenBank/DDBJ whole genome shotgun (WGS) entry which is preliminary data.</text>
</comment>
<name>A0A0F9EW67_9ZZZZ</name>
<dbReference type="EMBL" id="LAZR01035238">
    <property type="protein sequence ID" value="KKL28043.1"/>
    <property type="molecule type" value="Genomic_DNA"/>
</dbReference>
<feature type="transmembrane region" description="Helical" evidence="1">
    <location>
        <begin position="17"/>
        <end position="37"/>
    </location>
</feature>
<protein>
    <submittedName>
        <fullName evidence="2">Uncharacterized protein</fullName>
    </submittedName>
</protein>
<keyword evidence="1" id="KW-0812">Transmembrane</keyword>
<sequence length="66" mass="7022">MKQEGKPVGTPVDKSEIVIGLTFLSIVFALMGVFTYFQIRTSDVDVVAIIGLSIMGGFIPLSLCAS</sequence>
<evidence type="ECO:0000256" key="1">
    <source>
        <dbReference type="SAM" id="Phobius"/>
    </source>
</evidence>
<proteinExistence type="predicted"/>
<accession>A0A0F9EW67</accession>
<feature type="transmembrane region" description="Helical" evidence="1">
    <location>
        <begin position="44"/>
        <end position="63"/>
    </location>
</feature>
<organism evidence="2">
    <name type="scientific">marine sediment metagenome</name>
    <dbReference type="NCBI Taxonomy" id="412755"/>
    <lineage>
        <taxon>unclassified sequences</taxon>
        <taxon>metagenomes</taxon>
        <taxon>ecological metagenomes</taxon>
    </lineage>
</organism>